<keyword evidence="14" id="KW-0418">Kinase</keyword>
<accession>A0AAV1EA51</accession>
<dbReference type="SMART" id="SM00369">
    <property type="entry name" value="LRR_TYP"/>
    <property type="match status" value="7"/>
</dbReference>
<keyword evidence="7" id="KW-0597">Phosphoprotein</keyword>
<evidence type="ECO:0000256" key="14">
    <source>
        <dbReference type="ARBA" id="ARBA00022777"/>
    </source>
</evidence>
<keyword evidence="9" id="KW-0808">Transferase</keyword>
<comment type="subcellular location">
    <subcellularLocation>
        <location evidence="1">Cell membrane</location>
        <topology evidence="1">Single-pass membrane protein</topology>
    </subcellularLocation>
    <subcellularLocation>
        <location evidence="2">Membrane</location>
        <topology evidence="2">Single-pass type I membrane protein</topology>
    </subcellularLocation>
</comment>
<name>A0AAV1EA51_OLDCO</name>
<evidence type="ECO:0000256" key="15">
    <source>
        <dbReference type="ARBA" id="ARBA00022840"/>
    </source>
</evidence>
<comment type="similarity">
    <text evidence="3">Belongs to the protein kinase superfamily. Ser/Thr protein kinase family.</text>
</comment>
<reference evidence="26" key="1">
    <citation type="submission" date="2023-03" db="EMBL/GenBank/DDBJ databases">
        <authorList>
            <person name="Julca I."/>
        </authorList>
    </citation>
    <scope>NUCLEOTIDE SEQUENCE</scope>
</reference>
<dbReference type="InterPro" id="IPR051716">
    <property type="entry name" value="Plant_RL_S/T_kinase"/>
</dbReference>
<dbReference type="InterPro" id="IPR001245">
    <property type="entry name" value="Ser-Thr/Tyr_kinase_cat_dom"/>
</dbReference>
<evidence type="ECO:0000256" key="8">
    <source>
        <dbReference type="ARBA" id="ARBA00022614"/>
    </source>
</evidence>
<protein>
    <recommendedName>
        <fullName evidence="4">non-specific serine/threonine protein kinase</fullName>
        <ecNumber evidence="4">2.7.11.1</ecNumber>
    </recommendedName>
</protein>
<dbReference type="SUPFAM" id="SSF52047">
    <property type="entry name" value="RNI-like"/>
    <property type="match status" value="2"/>
</dbReference>
<feature type="transmembrane region" description="Helical" evidence="23">
    <location>
        <begin position="759"/>
        <end position="780"/>
    </location>
</feature>
<evidence type="ECO:0000256" key="24">
    <source>
        <dbReference type="SAM" id="SignalP"/>
    </source>
</evidence>
<evidence type="ECO:0000256" key="22">
    <source>
        <dbReference type="PROSITE-ProRule" id="PRU10141"/>
    </source>
</evidence>
<keyword evidence="27" id="KW-1185">Reference proteome</keyword>
<evidence type="ECO:0000256" key="17">
    <source>
        <dbReference type="ARBA" id="ARBA00023136"/>
    </source>
</evidence>
<evidence type="ECO:0000256" key="16">
    <source>
        <dbReference type="ARBA" id="ARBA00022989"/>
    </source>
</evidence>
<dbReference type="SUPFAM" id="SSF56112">
    <property type="entry name" value="Protein kinase-like (PK-like)"/>
    <property type="match status" value="1"/>
</dbReference>
<dbReference type="Pfam" id="PF00560">
    <property type="entry name" value="LRR_1"/>
    <property type="match status" value="7"/>
</dbReference>
<keyword evidence="11 24" id="KW-0732">Signal</keyword>
<evidence type="ECO:0000256" key="6">
    <source>
        <dbReference type="ARBA" id="ARBA00022527"/>
    </source>
</evidence>
<keyword evidence="12" id="KW-0677">Repeat</keyword>
<evidence type="ECO:0000313" key="26">
    <source>
        <dbReference type="EMBL" id="CAI9116574.1"/>
    </source>
</evidence>
<sequence length="1110" mass="122264">MMTMSNIVQKHFPLSILLILLSWFLTVCLAKTGNITSDELALFALKARITELPTHHVLAENWTTTGGSSSVCDWVGVTCGSRHLRVTALNISGMNLAGTIPPQLGNLSFLVSLDARKNSFTGGLPNEFGGFRRLKLLDLGSNSFSGELPPWIGSFQGLEFLSLWNNSFTGVIPPSIFNLSKLTRLSLSYNNLQGNLPMEIFNMSSLERIDMAGNGFSAGTLPHDMCRHLPRLNYLGFNNMRLVGQIPSSIAQCLQLQRLFLYSNSLTGEIPKEIANLKGLDVLSLRRNSLEGSIPKEIGNMSKLQWLYVDDNNLTGVIPEEIGKLSNLKEILFGGNKLAGSIPADIFNISTLKQMDFGGNKLLGDLPSTMCYNLPNLKVFYIGVNSIGGLIPNSISNCSQLLKVDFADNNFRGYIPDSFGDLSLLQRLFLHDNNLISDPSTHVLKFITSLVSCKYLKEINVQDNPLNGLLPDSVGNLSSSLEMLSASNCQIKGIIPSGIGNLSNLNTFLLHDNQLIGSLPDSIKRLQNLQVALLQRNKMSISLQLFCANRELGYLMVQRNLIIGGSIPDCFENITSMRYLHLGSSGLHSSIPASFWNLKDILMLDLSSNSLAGTLPPELGNLKVATLLNFSSNNFTGGIPSTIGDLMSLQNLSLSHNQLQGPIPEIIGKMLSLEQLDLSYNSLSGSLPLSFENLLGLTSFNVSFNNLSGEIPSRGLFANLTAESFISSGALCGPPRFHVLPCPNLSSHHRKRIIFMHKIVIVLVLMISTSSITCLGLIYLKYRRKAKSENIDQEGSVLVAHERISYYQLLRATEGYSQNNLLGTGNFGSVYKGTLEDGRVVAVKSFKSQLEGSIISFNRECEVLRNLRHRNLTKVISSCVNLDFKALVLEYMPNGSLDIWLHSNKHFLNLKQRLDILIDVACALQYLHCGYLNLVVHCDLKPSNVLLDEEMVAHVSDFGIAKLLGQEDSITHTQTLATLGYIAPEYALDGLVSTRCDVYSFGIMMMEVFTGKSPSDEMFGANLSLRSWVHESMPDRLANVIDVDLLSTFNDHCPEILSSIVSIMDVAQTCTNNFPRERSNVEEVLARLNKIKLQLQPYINGFGGDLDKSN</sequence>
<dbReference type="AlphaFoldDB" id="A0AAV1EA51"/>
<evidence type="ECO:0000256" key="18">
    <source>
        <dbReference type="ARBA" id="ARBA00023170"/>
    </source>
</evidence>
<dbReference type="InterPro" id="IPR011009">
    <property type="entry name" value="Kinase-like_dom_sf"/>
</dbReference>
<dbReference type="EC" id="2.7.11.1" evidence="4"/>
<dbReference type="FunFam" id="3.80.10.10:FF:000627">
    <property type="entry name" value="Probable leucine-rich repeat receptor-like protein kinase At2g33170"/>
    <property type="match status" value="1"/>
</dbReference>
<dbReference type="PROSITE" id="PS00107">
    <property type="entry name" value="PROTEIN_KINASE_ATP"/>
    <property type="match status" value="1"/>
</dbReference>
<dbReference type="Gene3D" id="3.30.200.20">
    <property type="entry name" value="Phosphorylase Kinase, domain 1"/>
    <property type="match status" value="1"/>
</dbReference>
<dbReference type="SMART" id="SM00220">
    <property type="entry name" value="S_TKc"/>
    <property type="match status" value="1"/>
</dbReference>
<dbReference type="InterPro" id="IPR008271">
    <property type="entry name" value="Ser/Thr_kinase_AS"/>
</dbReference>
<comment type="catalytic activity">
    <reaction evidence="21">
        <text>L-seryl-[protein] + ATP = O-phospho-L-seryl-[protein] + ADP + H(+)</text>
        <dbReference type="Rhea" id="RHEA:17989"/>
        <dbReference type="Rhea" id="RHEA-COMP:9863"/>
        <dbReference type="Rhea" id="RHEA-COMP:11604"/>
        <dbReference type="ChEBI" id="CHEBI:15378"/>
        <dbReference type="ChEBI" id="CHEBI:29999"/>
        <dbReference type="ChEBI" id="CHEBI:30616"/>
        <dbReference type="ChEBI" id="CHEBI:83421"/>
        <dbReference type="ChEBI" id="CHEBI:456216"/>
        <dbReference type="EC" id="2.7.11.1"/>
    </reaction>
</comment>
<keyword evidence="10 23" id="KW-0812">Transmembrane</keyword>
<comment type="catalytic activity">
    <reaction evidence="20">
        <text>L-threonyl-[protein] + ATP = O-phospho-L-threonyl-[protein] + ADP + H(+)</text>
        <dbReference type="Rhea" id="RHEA:46608"/>
        <dbReference type="Rhea" id="RHEA-COMP:11060"/>
        <dbReference type="Rhea" id="RHEA-COMP:11605"/>
        <dbReference type="ChEBI" id="CHEBI:15378"/>
        <dbReference type="ChEBI" id="CHEBI:30013"/>
        <dbReference type="ChEBI" id="CHEBI:30616"/>
        <dbReference type="ChEBI" id="CHEBI:61977"/>
        <dbReference type="ChEBI" id="CHEBI:456216"/>
        <dbReference type="EC" id="2.7.11.1"/>
    </reaction>
</comment>
<dbReference type="InterPro" id="IPR013210">
    <property type="entry name" value="LRR_N_plant-typ"/>
</dbReference>
<keyword evidence="16 23" id="KW-1133">Transmembrane helix</keyword>
<dbReference type="FunFam" id="3.80.10.10:FF:000317">
    <property type="entry name" value="Inactive leucine-rich repeat receptor-like protein kinase"/>
    <property type="match status" value="1"/>
</dbReference>
<dbReference type="InterPro" id="IPR000719">
    <property type="entry name" value="Prot_kinase_dom"/>
</dbReference>
<dbReference type="GO" id="GO:0006952">
    <property type="term" value="P:defense response"/>
    <property type="evidence" value="ECO:0007669"/>
    <property type="project" value="UniProtKB-ARBA"/>
</dbReference>
<keyword evidence="8" id="KW-0433">Leucine-rich repeat</keyword>
<dbReference type="EMBL" id="OX459125">
    <property type="protein sequence ID" value="CAI9116574.1"/>
    <property type="molecule type" value="Genomic_DNA"/>
</dbReference>
<evidence type="ECO:0000256" key="1">
    <source>
        <dbReference type="ARBA" id="ARBA00004162"/>
    </source>
</evidence>
<keyword evidence="17 23" id="KW-0472">Membrane</keyword>
<organism evidence="26 27">
    <name type="scientific">Oldenlandia corymbosa var. corymbosa</name>
    <dbReference type="NCBI Taxonomy" id="529605"/>
    <lineage>
        <taxon>Eukaryota</taxon>
        <taxon>Viridiplantae</taxon>
        <taxon>Streptophyta</taxon>
        <taxon>Embryophyta</taxon>
        <taxon>Tracheophyta</taxon>
        <taxon>Spermatophyta</taxon>
        <taxon>Magnoliopsida</taxon>
        <taxon>eudicotyledons</taxon>
        <taxon>Gunneridae</taxon>
        <taxon>Pentapetalae</taxon>
        <taxon>asterids</taxon>
        <taxon>lamiids</taxon>
        <taxon>Gentianales</taxon>
        <taxon>Rubiaceae</taxon>
        <taxon>Rubioideae</taxon>
        <taxon>Spermacoceae</taxon>
        <taxon>Hedyotis-Oldenlandia complex</taxon>
        <taxon>Oldenlandia</taxon>
    </lineage>
</organism>
<dbReference type="PANTHER" id="PTHR48053">
    <property type="entry name" value="LEUCINE RICH REPEAT FAMILY PROTEIN, EXPRESSED"/>
    <property type="match status" value="1"/>
</dbReference>
<dbReference type="InterPro" id="IPR003591">
    <property type="entry name" value="Leu-rich_rpt_typical-subtyp"/>
</dbReference>
<evidence type="ECO:0000313" key="27">
    <source>
        <dbReference type="Proteomes" id="UP001161247"/>
    </source>
</evidence>
<keyword evidence="6" id="KW-0723">Serine/threonine-protein kinase</keyword>
<dbReference type="GO" id="GO:0005524">
    <property type="term" value="F:ATP binding"/>
    <property type="evidence" value="ECO:0007669"/>
    <property type="project" value="UniProtKB-UniRule"/>
</dbReference>
<proteinExistence type="inferred from homology"/>
<dbReference type="InterPro" id="IPR001611">
    <property type="entry name" value="Leu-rich_rpt"/>
</dbReference>
<evidence type="ECO:0000256" key="10">
    <source>
        <dbReference type="ARBA" id="ARBA00022692"/>
    </source>
</evidence>
<dbReference type="FunFam" id="1.10.510.10:FF:000358">
    <property type="entry name" value="Putative leucine-rich repeat receptor-like serine/threonine-protein kinase"/>
    <property type="match status" value="1"/>
</dbReference>
<dbReference type="Gene3D" id="3.80.10.10">
    <property type="entry name" value="Ribonuclease Inhibitor"/>
    <property type="match status" value="4"/>
</dbReference>
<evidence type="ECO:0000256" key="21">
    <source>
        <dbReference type="ARBA" id="ARBA00048679"/>
    </source>
</evidence>
<feature type="signal peptide" evidence="24">
    <location>
        <begin position="1"/>
        <end position="30"/>
    </location>
</feature>
<dbReference type="Pfam" id="PF08263">
    <property type="entry name" value="LRRNT_2"/>
    <property type="match status" value="1"/>
</dbReference>
<gene>
    <name evidence="26" type="ORF">OLC1_LOCUS22834</name>
</gene>
<evidence type="ECO:0000256" key="11">
    <source>
        <dbReference type="ARBA" id="ARBA00022729"/>
    </source>
</evidence>
<feature type="binding site" evidence="22">
    <location>
        <position position="844"/>
    </location>
    <ligand>
        <name>ATP</name>
        <dbReference type="ChEBI" id="CHEBI:30616"/>
    </ligand>
</feature>
<feature type="domain" description="Protein kinase" evidence="25">
    <location>
        <begin position="816"/>
        <end position="1099"/>
    </location>
</feature>
<dbReference type="PROSITE" id="PS00108">
    <property type="entry name" value="PROTEIN_KINASE_ST"/>
    <property type="match status" value="1"/>
</dbReference>
<dbReference type="Pfam" id="PF07714">
    <property type="entry name" value="PK_Tyr_Ser-Thr"/>
    <property type="match status" value="1"/>
</dbReference>
<feature type="chain" id="PRO_5043942603" description="non-specific serine/threonine protein kinase" evidence="24">
    <location>
        <begin position="31"/>
        <end position="1110"/>
    </location>
</feature>
<evidence type="ECO:0000256" key="23">
    <source>
        <dbReference type="SAM" id="Phobius"/>
    </source>
</evidence>
<dbReference type="FunFam" id="3.30.200.20:FF:000661">
    <property type="entry name" value="Serine-threonine protein kinase plant-type"/>
    <property type="match status" value="1"/>
</dbReference>
<evidence type="ECO:0000256" key="5">
    <source>
        <dbReference type="ARBA" id="ARBA00022475"/>
    </source>
</evidence>
<dbReference type="InterPro" id="IPR017441">
    <property type="entry name" value="Protein_kinase_ATP_BS"/>
</dbReference>
<evidence type="ECO:0000256" key="2">
    <source>
        <dbReference type="ARBA" id="ARBA00004479"/>
    </source>
</evidence>
<evidence type="ECO:0000259" key="25">
    <source>
        <dbReference type="PROSITE" id="PS50011"/>
    </source>
</evidence>
<keyword evidence="5" id="KW-1003">Cell membrane</keyword>
<dbReference type="Gene3D" id="1.10.510.10">
    <property type="entry name" value="Transferase(Phosphotransferase) domain 1"/>
    <property type="match status" value="1"/>
</dbReference>
<dbReference type="PANTHER" id="PTHR48053:SF47">
    <property type="entry name" value="RECEPTOR KINASE-LIKE PROTEIN XA21"/>
    <property type="match status" value="1"/>
</dbReference>
<dbReference type="FunFam" id="3.80.10.10:FF:000095">
    <property type="entry name" value="LRR receptor-like serine/threonine-protein kinase GSO1"/>
    <property type="match status" value="1"/>
</dbReference>
<dbReference type="GO" id="GO:0004674">
    <property type="term" value="F:protein serine/threonine kinase activity"/>
    <property type="evidence" value="ECO:0007669"/>
    <property type="project" value="UniProtKB-KW"/>
</dbReference>
<evidence type="ECO:0000256" key="19">
    <source>
        <dbReference type="ARBA" id="ARBA00023180"/>
    </source>
</evidence>
<dbReference type="Proteomes" id="UP001161247">
    <property type="component" value="Chromosome 8"/>
</dbReference>
<keyword evidence="18" id="KW-0675">Receptor</keyword>
<evidence type="ECO:0000256" key="3">
    <source>
        <dbReference type="ARBA" id="ARBA00008684"/>
    </source>
</evidence>
<evidence type="ECO:0000256" key="12">
    <source>
        <dbReference type="ARBA" id="ARBA00022737"/>
    </source>
</evidence>
<evidence type="ECO:0000256" key="20">
    <source>
        <dbReference type="ARBA" id="ARBA00047899"/>
    </source>
</evidence>
<keyword evidence="13 22" id="KW-0547">Nucleotide-binding</keyword>
<dbReference type="GO" id="GO:0005886">
    <property type="term" value="C:plasma membrane"/>
    <property type="evidence" value="ECO:0007669"/>
    <property type="project" value="UniProtKB-SubCell"/>
</dbReference>
<evidence type="ECO:0000256" key="7">
    <source>
        <dbReference type="ARBA" id="ARBA00022553"/>
    </source>
</evidence>
<evidence type="ECO:0000256" key="4">
    <source>
        <dbReference type="ARBA" id="ARBA00012513"/>
    </source>
</evidence>
<keyword evidence="19" id="KW-0325">Glycoprotein</keyword>
<dbReference type="GO" id="GO:0051707">
    <property type="term" value="P:response to other organism"/>
    <property type="evidence" value="ECO:0007669"/>
    <property type="project" value="UniProtKB-ARBA"/>
</dbReference>
<keyword evidence="15 22" id="KW-0067">ATP-binding</keyword>
<dbReference type="Pfam" id="PF13855">
    <property type="entry name" value="LRR_8"/>
    <property type="match status" value="3"/>
</dbReference>
<dbReference type="InterPro" id="IPR032675">
    <property type="entry name" value="LRR_dom_sf"/>
</dbReference>
<dbReference type="PROSITE" id="PS50011">
    <property type="entry name" value="PROTEIN_KINASE_DOM"/>
    <property type="match status" value="1"/>
</dbReference>
<evidence type="ECO:0000256" key="13">
    <source>
        <dbReference type="ARBA" id="ARBA00022741"/>
    </source>
</evidence>
<evidence type="ECO:0000256" key="9">
    <source>
        <dbReference type="ARBA" id="ARBA00022679"/>
    </source>
</evidence>